<comment type="caution">
    <text evidence="2">The sequence shown here is derived from an EMBL/GenBank/DDBJ whole genome shotgun (WGS) entry which is preliminary data.</text>
</comment>
<keyword evidence="3" id="KW-1185">Reference proteome</keyword>
<dbReference type="RefSeq" id="WP_167088687.1">
    <property type="nucleotide sequence ID" value="NZ_WHJG01000020.1"/>
</dbReference>
<proteinExistence type="predicted"/>
<accession>A0ABX0NAM4</accession>
<reference evidence="2 3" key="1">
    <citation type="submission" date="2019-10" db="EMBL/GenBank/DDBJ databases">
        <title>Taxonomy of Antarctic Massilia spp.: description of Massilia rubra sp. nov., Massilia aquatica sp. nov., Massilia mucilaginosa sp. nov., Massilia frigida sp. nov. isolated from streams, lakes and regoliths.</title>
        <authorList>
            <person name="Holochova P."/>
            <person name="Sedlacek I."/>
            <person name="Kralova S."/>
            <person name="Maslanova I."/>
            <person name="Busse H.-J."/>
            <person name="Stankova E."/>
            <person name="Vrbovska V."/>
            <person name="Kovarovic V."/>
            <person name="Bartak M."/>
            <person name="Svec P."/>
            <person name="Pantucek R."/>
        </authorList>
    </citation>
    <scope>NUCLEOTIDE SEQUENCE [LARGE SCALE GENOMIC DNA]</scope>
    <source>
        <strain evidence="2 3">CCM 8695</strain>
    </source>
</reference>
<gene>
    <name evidence="2" type="ORF">F2P44_19055</name>
</gene>
<sequence>MRRLMKNQWHDLRDQLLKLDDSAEPERIFATLVAGFRKYRAQFSSKPFSGRRFAQYFSMKAVDYPVQQSAMRDEAFRHFKTAIEQYEVRTHLASIEGILHDAMEQLLVIQVEQRCPVCGPSDFMLFKAVGSGQLVLECQDCFHVQGCAGEPYDQSGITYARNDVLGPLPGPVAPARAPDAVQAKRRQATSDELSASGRSPRIRVDSGEMLDYNLVVLSRRDEETDSSGALISFYRGMPVAIFDEDTDEQGRVDDLVADGHAEPVTEPPRWCPDAKWLCKIDKAGIRHASGAR</sequence>
<evidence type="ECO:0000256" key="1">
    <source>
        <dbReference type="SAM" id="MobiDB-lite"/>
    </source>
</evidence>
<protein>
    <submittedName>
        <fullName evidence="2">Uncharacterized protein</fullName>
    </submittedName>
</protein>
<organism evidence="2 3">
    <name type="scientific">Massilia frigida</name>
    <dbReference type="NCBI Taxonomy" id="2609281"/>
    <lineage>
        <taxon>Bacteria</taxon>
        <taxon>Pseudomonadati</taxon>
        <taxon>Pseudomonadota</taxon>
        <taxon>Betaproteobacteria</taxon>
        <taxon>Burkholderiales</taxon>
        <taxon>Oxalobacteraceae</taxon>
        <taxon>Telluria group</taxon>
        <taxon>Massilia</taxon>
    </lineage>
</organism>
<evidence type="ECO:0000313" key="2">
    <source>
        <dbReference type="EMBL" id="NHZ81358.1"/>
    </source>
</evidence>
<evidence type="ECO:0000313" key="3">
    <source>
        <dbReference type="Proteomes" id="UP000621455"/>
    </source>
</evidence>
<feature type="region of interest" description="Disordered" evidence="1">
    <location>
        <begin position="178"/>
        <end position="199"/>
    </location>
</feature>
<name>A0ABX0NAM4_9BURK</name>
<dbReference type="Proteomes" id="UP000621455">
    <property type="component" value="Unassembled WGS sequence"/>
</dbReference>
<dbReference type="EMBL" id="WHJG01000020">
    <property type="protein sequence ID" value="NHZ81358.1"/>
    <property type="molecule type" value="Genomic_DNA"/>
</dbReference>